<dbReference type="EMBL" id="CP063356">
    <property type="protein sequence ID" value="QOY36139.1"/>
    <property type="molecule type" value="Genomic_DNA"/>
</dbReference>
<evidence type="ECO:0000313" key="10">
    <source>
        <dbReference type="EMBL" id="OIJ14947.1"/>
    </source>
</evidence>
<feature type="domain" description="Glycoside hydrolase family 57 N-terminal" evidence="7">
    <location>
        <begin position="8"/>
        <end position="329"/>
    </location>
</feature>
<dbReference type="Pfam" id="PF09210">
    <property type="entry name" value="BE_C"/>
    <property type="match status" value="1"/>
</dbReference>
<keyword evidence="2 5" id="KW-0119">Carbohydrate metabolism</keyword>
<dbReference type="KEGG" id="aia:AWH56_000090"/>
<protein>
    <submittedName>
        <fullName evidence="11">DUF1957 domain-containing protein</fullName>
    </submittedName>
    <submittedName>
        <fullName evidence="10">Glycosyl transferase</fullName>
    </submittedName>
</protein>
<dbReference type="InterPro" id="IPR028995">
    <property type="entry name" value="Glyco_hydro_57/38_cen_sf"/>
</dbReference>
<name>A0A1S2LTE7_9BACI</name>
<dbReference type="InterPro" id="IPR011330">
    <property type="entry name" value="Glyco_hydro/deAcase_b/a-brl"/>
</dbReference>
<reference evidence="10 12" key="1">
    <citation type="submission" date="2016-10" db="EMBL/GenBank/DDBJ databases">
        <title>Draft genome sequences of four alkaliphilic bacteria belonging to the Anaerobacillus genus.</title>
        <authorList>
            <person name="Bassil N.M."/>
            <person name="Lloyd J.R."/>
        </authorList>
    </citation>
    <scope>NUCLEOTIDE SEQUENCE [LARGE SCALE GENOMIC DNA]</scope>
    <source>
        <strain evidence="10 12">NB2006</strain>
    </source>
</reference>
<proteinExistence type="inferred from homology"/>
<dbReference type="SUPFAM" id="SSF88713">
    <property type="entry name" value="Glycoside hydrolase/deacetylase"/>
    <property type="match status" value="1"/>
</dbReference>
<dbReference type="SUPFAM" id="SSF88688">
    <property type="entry name" value="Families 57/38 glycoside transferase middle domain"/>
    <property type="match status" value="1"/>
</dbReference>
<feature type="binding site" evidence="4">
    <location>
        <position position="458"/>
    </location>
    <ligand>
        <name>substrate</name>
    </ligand>
</feature>
<accession>A0A1S2LTE7</accession>
<feature type="domain" description="1,4-alpha-glucan branching enzyme C-terminal" evidence="8">
    <location>
        <begin position="419"/>
        <end position="513"/>
    </location>
</feature>
<dbReference type="InterPro" id="IPR028098">
    <property type="entry name" value="Glyco_trans_4-like_N"/>
</dbReference>
<evidence type="ECO:0000256" key="2">
    <source>
        <dbReference type="ARBA" id="ARBA00023277"/>
    </source>
</evidence>
<organism evidence="10 12">
    <name type="scientific">Anaerobacillus isosaccharinicus</name>
    <dbReference type="NCBI Taxonomy" id="1532552"/>
    <lineage>
        <taxon>Bacteria</taxon>
        <taxon>Bacillati</taxon>
        <taxon>Bacillota</taxon>
        <taxon>Bacilli</taxon>
        <taxon>Bacillales</taxon>
        <taxon>Bacillaceae</taxon>
        <taxon>Anaerobacillus</taxon>
    </lineage>
</organism>
<dbReference type="InterPro" id="IPR027291">
    <property type="entry name" value="Glyco_hydro_38_N_sf"/>
</dbReference>
<dbReference type="InterPro" id="IPR001296">
    <property type="entry name" value="Glyco_trans_1"/>
</dbReference>
<sequence length="929" mass="107507">MVNGYYSIVLHAHIPFVRHREKERLEERWLFEAIAETYIPLLWNLEEQEIKSPAITISFSTPLMEMLADPLMQRRFLHNIENIQSLLNKEVRRAETVVEEADLVDFYMKRIAKIKNTFLKYEQNLLKGFKKFVDEGKLVCICSSATHAFLPYLQTKEGVRAQIVHGIRTFTKHFGMKPKGFWLPECGFSPGIDRILFEEGIRYSFVDEHALLYADPTPSNGTGAPIYSPHGIMLFPRNSKLSNQVWSSVNGYPGDFDYREFYRDIAYDRDWEYIKPYMHSKGHRFDSGLKYQRVTGNTEEKDYYCRENALLKTKEHSHHFLKSIKEQLAANEEQCFPPYLIVTPFDAELFGHWWFEGPDWLNQLITDGSNEVNFITPEAFLERHYQDLETAHVSFNTWGRNGFGEVWLNEKNSWIYPQLHRIEKDLIHLVTEYKKQGTQVERCLKQMVREWMLATSSDWPFILDSNSATQYANSRLKEHINRYDQLRDFLVNEKLNHEILTEFEAEYPFLNEIVLDILTSNHDDYVLREIKAKQVKKQRKTILMLAWEYPPMVVGGLSRHVFDLSRALVKDGCEIHVITTAVLGHPDYEIMNGVHVHRVSSLQPNADEFYHWVGILNLSFIDCALELAKGIHFDLIHAHDWLVCVAAKSLKEQLSLPIVATIHATEHGRNNGIYTELQQKISQKEWELTFEANKVIVCSQYMKEEVMRVFQLPLEKIEVIPNGVDVEMITGVEESWKRTYGKESDFFIFSVGRIVKEKGFQTIIDAAPTIVSQYPNVKFIIAGKGPLLDDYRNQVVQKGLKNCVYFIGFIDDKLRNQMFHGCDICLFPSYYEPFGIVALEGMIAGKPTIVSDTGGLGEIISHEKTGLTIYPSDVQSLVNQIANCIDNEDLAKEIAKNGKMLAETKYSWEAISKETILVYEASLALMEVN</sequence>
<dbReference type="SUPFAM" id="SSF53756">
    <property type="entry name" value="UDP-Glycosyltransferase/glycogen phosphorylase"/>
    <property type="match status" value="1"/>
</dbReference>
<dbReference type="InterPro" id="IPR037090">
    <property type="entry name" value="57_glycoside_trans_central"/>
</dbReference>
<reference evidence="11 12" key="2">
    <citation type="journal article" date="2017" name="Genome Announc.">
        <title>Draft Genome Sequences of Four Alkaliphilic Bacteria Belonging to the Anaerobacillus Genus.</title>
        <authorList>
            <person name="Bassil N.M."/>
            <person name="Lloyd J.R."/>
        </authorList>
    </citation>
    <scope>NUCLEOTIDE SEQUENCE [LARGE SCALE GENOMIC DNA]</scope>
    <source>
        <strain evidence="11 12">NB2006</strain>
    </source>
</reference>
<dbReference type="Gene3D" id="3.20.110.10">
    <property type="entry name" value="Glycoside hydrolase 38, N terminal domain"/>
    <property type="match status" value="1"/>
</dbReference>
<gene>
    <name evidence="11" type="ORF">AWH56_000090</name>
    <name evidence="10" type="ORF">AWH56_12060</name>
</gene>
<dbReference type="GO" id="GO:0003844">
    <property type="term" value="F:1,4-alpha-glucan branching enzyme activity"/>
    <property type="evidence" value="ECO:0007669"/>
    <property type="project" value="InterPro"/>
</dbReference>
<dbReference type="Pfam" id="PF13439">
    <property type="entry name" value="Glyco_transf_4"/>
    <property type="match status" value="1"/>
</dbReference>
<evidence type="ECO:0000313" key="11">
    <source>
        <dbReference type="EMBL" id="QOY36139.1"/>
    </source>
</evidence>
<evidence type="ECO:0000259" key="9">
    <source>
        <dbReference type="Pfam" id="PF13439"/>
    </source>
</evidence>
<dbReference type="PANTHER" id="PTHR41695">
    <property type="entry name" value="1,4-ALPHA-GLUCAN BRANCHING ENZYME RV3031-RELATED"/>
    <property type="match status" value="1"/>
</dbReference>
<comment type="similarity">
    <text evidence="1 5">Belongs to the glycosyl hydrolase 57 family.</text>
</comment>
<feature type="domain" description="Glycosyl transferase family 1" evidence="6">
    <location>
        <begin position="735"/>
        <end position="899"/>
    </location>
</feature>
<dbReference type="GO" id="GO:0030979">
    <property type="term" value="P:alpha-glucan biosynthetic process"/>
    <property type="evidence" value="ECO:0007669"/>
    <property type="project" value="InterPro"/>
</dbReference>
<dbReference type="CDD" id="cd03801">
    <property type="entry name" value="GT4_PimA-like"/>
    <property type="match status" value="1"/>
</dbReference>
<evidence type="ECO:0000256" key="4">
    <source>
        <dbReference type="PIRSR" id="PIRSR640042-2"/>
    </source>
</evidence>
<dbReference type="Gene3D" id="1.20.1430.10">
    <property type="entry name" value="Families 57/38 glycoside transferase, middle domain"/>
    <property type="match status" value="1"/>
</dbReference>
<evidence type="ECO:0000256" key="1">
    <source>
        <dbReference type="ARBA" id="ARBA00006821"/>
    </source>
</evidence>
<dbReference type="Gene3D" id="3.40.50.2000">
    <property type="entry name" value="Glycogen Phosphorylase B"/>
    <property type="match status" value="2"/>
</dbReference>
<dbReference type="InterPro" id="IPR004300">
    <property type="entry name" value="Glyco_hydro_57_N"/>
</dbReference>
<feature type="domain" description="Glycosyltransferase subfamily 4-like N-terminal" evidence="9">
    <location>
        <begin position="554"/>
        <end position="727"/>
    </location>
</feature>
<evidence type="ECO:0000256" key="3">
    <source>
        <dbReference type="PIRSR" id="PIRSR640042-1"/>
    </source>
</evidence>
<feature type="binding site" evidence="4">
    <location>
        <position position="254"/>
    </location>
    <ligand>
        <name>substrate</name>
    </ligand>
</feature>
<evidence type="ECO:0000259" key="8">
    <source>
        <dbReference type="Pfam" id="PF09210"/>
    </source>
</evidence>
<evidence type="ECO:0000259" key="7">
    <source>
        <dbReference type="Pfam" id="PF03065"/>
    </source>
</evidence>
<dbReference type="OrthoDB" id="9803279at2"/>
<dbReference type="EMBL" id="LQXD01000109">
    <property type="protein sequence ID" value="OIJ14947.1"/>
    <property type="molecule type" value="Genomic_DNA"/>
</dbReference>
<feature type="active site" description="Nucleophile" evidence="3">
    <location>
        <position position="185"/>
    </location>
</feature>
<dbReference type="AlphaFoldDB" id="A0A1S2LTE7"/>
<feature type="binding site" evidence="4">
    <location>
        <position position="237"/>
    </location>
    <ligand>
        <name>substrate</name>
    </ligand>
</feature>
<evidence type="ECO:0000313" key="12">
    <source>
        <dbReference type="Proteomes" id="UP000180175"/>
    </source>
</evidence>
<dbReference type="CDD" id="cd10792">
    <property type="entry name" value="GH57N_AmyC_like"/>
    <property type="match status" value="1"/>
</dbReference>
<dbReference type="Proteomes" id="UP000180175">
    <property type="component" value="Chromosome"/>
</dbReference>
<dbReference type="Pfam" id="PF00534">
    <property type="entry name" value="Glycos_transf_1"/>
    <property type="match status" value="1"/>
</dbReference>
<dbReference type="InterPro" id="IPR040042">
    <property type="entry name" value="Branching_enz_MT3115-like"/>
</dbReference>
<dbReference type="RefSeq" id="WP_071317337.1">
    <property type="nucleotide sequence ID" value="NZ_CP063356.2"/>
</dbReference>
<dbReference type="GO" id="GO:0005576">
    <property type="term" value="C:extracellular region"/>
    <property type="evidence" value="ECO:0007669"/>
    <property type="project" value="TreeGrafter"/>
</dbReference>
<keyword evidence="10" id="KW-0808">Transferase</keyword>
<evidence type="ECO:0000259" key="6">
    <source>
        <dbReference type="Pfam" id="PF00534"/>
    </source>
</evidence>
<feature type="active site" description="Proton donor" evidence="3">
    <location>
        <position position="346"/>
    </location>
</feature>
<reference evidence="11 12" key="3">
    <citation type="journal article" date="2019" name="Int. J. Syst. Evol. Microbiol.">
        <title>Anaerobacillus isosaccharinicus sp. nov., an alkaliphilic bacterium which degrades isosaccharinic acid.</title>
        <authorList>
            <person name="Bassil N.M."/>
            <person name="Lloyd J.R."/>
        </authorList>
    </citation>
    <scope>NUCLEOTIDE SEQUENCE [LARGE SCALE GENOMIC DNA]</scope>
    <source>
        <strain evidence="11 12">NB2006</strain>
    </source>
</reference>
<evidence type="ECO:0000256" key="5">
    <source>
        <dbReference type="RuleBase" id="RU361196"/>
    </source>
</evidence>
<feature type="binding site" evidence="4">
    <location>
        <position position="398"/>
    </location>
    <ligand>
        <name>substrate</name>
    </ligand>
</feature>
<dbReference type="PANTHER" id="PTHR41695:SF1">
    <property type="entry name" value="1,4-ALPHA-GLUCAN BRANCHING ENZYME TK1436"/>
    <property type="match status" value="1"/>
</dbReference>
<keyword evidence="12" id="KW-1185">Reference proteome</keyword>
<dbReference type="Pfam" id="PF03065">
    <property type="entry name" value="Glyco_hydro_57"/>
    <property type="match status" value="1"/>
</dbReference>
<dbReference type="InterPro" id="IPR015293">
    <property type="entry name" value="BE_C"/>
</dbReference>
<reference evidence="11" key="4">
    <citation type="submission" date="2020-10" db="EMBL/GenBank/DDBJ databases">
        <authorList>
            <person name="Bassil N.M."/>
            <person name="Lloyd J.R."/>
        </authorList>
    </citation>
    <scope>NUCLEOTIDE SEQUENCE</scope>
    <source>
        <strain evidence="11">NB2006</strain>
    </source>
</reference>